<dbReference type="PANTHER" id="PTHR48021">
    <property type="match status" value="1"/>
</dbReference>
<evidence type="ECO:0000313" key="12">
    <source>
        <dbReference type="EMBL" id="CAG9804321.1"/>
    </source>
</evidence>
<evidence type="ECO:0000256" key="1">
    <source>
        <dbReference type="ARBA" id="ARBA00004651"/>
    </source>
</evidence>
<evidence type="ECO:0000256" key="9">
    <source>
        <dbReference type="SAM" id="Coils"/>
    </source>
</evidence>
<dbReference type="SUPFAM" id="SSF103473">
    <property type="entry name" value="MFS general substrate transporter"/>
    <property type="match status" value="1"/>
</dbReference>
<keyword evidence="5 10" id="KW-0812">Transmembrane</keyword>
<dbReference type="PROSITE" id="PS50850">
    <property type="entry name" value="MFS"/>
    <property type="match status" value="1"/>
</dbReference>
<comment type="subcellular location">
    <subcellularLocation>
        <location evidence="1">Cell membrane</location>
        <topology evidence="1">Multi-pass membrane protein</topology>
    </subcellularLocation>
</comment>
<evidence type="ECO:0000259" key="11">
    <source>
        <dbReference type="PROSITE" id="PS50850"/>
    </source>
</evidence>
<dbReference type="InterPro" id="IPR005828">
    <property type="entry name" value="MFS_sugar_transport-like"/>
</dbReference>
<keyword evidence="3" id="KW-1003">Cell membrane</keyword>
<evidence type="ECO:0000256" key="2">
    <source>
        <dbReference type="ARBA" id="ARBA00022448"/>
    </source>
</evidence>
<evidence type="ECO:0000256" key="4">
    <source>
        <dbReference type="ARBA" id="ARBA00022597"/>
    </source>
</evidence>
<feature type="transmembrane region" description="Helical" evidence="10">
    <location>
        <begin position="346"/>
        <end position="370"/>
    </location>
</feature>
<feature type="transmembrane region" description="Helical" evidence="10">
    <location>
        <begin position="139"/>
        <end position="158"/>
    </location>
</feature>
<accession>A0A9N9WSM5</accession>
<sequence length="451" mass="50049">MYSFKVFPQALIAIIASFGSFIFGIALGWSAPAGPMLMDKQNNISIGKNDIAFAASMISMGGFLASFTSGLIRNRFGTIKSIVIFSFPSIIGWLLLVFSQNSWMVILGRFFIGFATGGYSFNCLTYIGEISSKQIRGILLTFYEINVKVGVLFVYILGTVTSLLVMNIIISVIVVLYAFAFVGLPETPMYLMTKGNTEEAIKSLKILRGSNYNYDNELSEIQEEINEIEAAKLSFVQEIKKKATRKAFIMVVILFLFFQMSGINAVLFYMTTILIESGITFDPFIATSLLGLIQLLAIISSTFFVDHYGRKILMILSNITMIFGLVGMGVYFYIKNTSGVNGFEFLTLVFLCIFLIGFSFGVGSVTFVLVGELFSLNAKKVISPLAQGVSFLMSFFVATFFPSIADAIGIQYTFFIFATFCLMSTVYLIIFLPETKGKSLYEIQKLLTNEK</sequence>
<feature type="transmembrane region" description="Helical" evidence="10">
    <location>
        <begin position="283"/>
        <end position="305"/>
    </location>
</feature>
<dbReference type="InterPro" id="IPR020846">
    <property type="entry name" value="MFS_dom"/>
</dbReference>
<evidence type="ECO:0000256" key="6">
    <source>
        <dbReference type="ARBA" id="ARBA00022989"/>
    </source>
</evidence>
<feature type="transmembrane region" description="Helical" evidence="10">
    <location>
        <begin position="382"/>
        <end position="404"/>
    </location>
</feature>
<evidence type="ECO:0000256" key="8">
    <source>
        <dbReference type="ARBA" id="ARBA00023180"/>
    </source>
</evidence>
<feature type="transmembrane region" description="Helical" evidence="10">
    <location>
        <begin position="164"/>
        <end position="184"/>
    </location>
</feature>
<dbReference type="GO" id="GO:0022857">
    <property type="term" value="F:transmembrane transporter activity"/>
    <property type="evidence" value="ECO:0007669"/>
    <property type="project" value="InterPro"/>
</dbReference>
<dbReference type="InterPro" id="IPR003663">
    <property type="entry name" value="Sugar/inositol_transpt"/>
</dbReference>
<dbReference type="AlphaFoldDB" id="A0A9N9WSM5"/>
<feature type="transmembrane region" description="Helical" evidence="10">
    <location>
        <begin position="104"/>
        <end position="127"/>
    </location>
</feature>
<keyword evidence="4" id="KW-0762">Sugar transport</keyword>
<gene>
    <name evidence="12" type="ORF">CHIRRI_LOCUS7212</name>
</gene>
<protein>
    <recommendedName>
        <fullName evidence="11">Major facilitator superfamily (MFS) profile domain-containing protein</fullName>
    </recommendedName>
</protein>
<keyword evidence="9" id="KW-0175">Coiled coil</keyword>
<dbReference type="GO" id="GO:0005886">
    <property type="term" value="C:plasma membrane"/>
    <property type="evidence" value="ECO:0007669"/>
    <property type="project" value="UniProtKB-SubCell"/>
</dbReference>
<keyword evidence="8" id="KW-0325">Glycoprotein</keyword>
<organism evidence="12 13">
    <name type="scientific">Chironomus riparius</name>
    <dbReference type="NCBI Taxonomy" id="315576"/>
    <lineage>
        <taxon>Eukaryota</taxon>
        <taxon>Metazoa</taxon>
        <taxon>Ecdysozoa</taxon>
        <taxon>Arthropoda</taxon>
        <taxon>Hexapoda</taxon>
        <taxon>Insecta</taxon>
        <taxon>Pterygota</taxon>
        <taxon>Neoptera</taxon>
        <taxon>Endopterygota</taxon>
        <taxon>Diptera</taxon>
        <taxon>Nematocera</taxon>
        <taxon>Chironomoidea</taxon>
        <taxon>Chironomidae</taxon>
        <taxon>Chironominae</taxon>
        <taxon>Chironomus</taxon>
    </lineage>
</organism>
<dbReference type="InterPro" id="IPR036259">
    <property type="entry name" value="MFS_trans_sf"/>
</dbReference>
<evidence type="ECO:0000256" key="10">
    <source>
        <dbReference type="SAM" id="Phobius"/>
    </source>
</evidence>
<dbReference type="PRINTS" id="PR00171">
    <property type="entry name" value="SUGRTRNSPORT"/>
</dbReference>
<reference evidence="12" key="2">
    <citation type="submission" date="2022-10" db="EMBL/GenBank/DDBJ databases">
        <authorList>
            <consortium name="ENA_rothamsted_submissions"/>
            <consortium name="culmorum"/>
            <person name="King R."/>
        </authorList>
    </citation>
    <scope>NUCLEOTIDE SEQUENCE</scope>
</reference>
<keyword evidence="7 10" id="KW-0472">Membrane</keyword>
<feature type="domain" description="Major facilitator superfamily (MFS) profile" evidence="11">
    <location>
        <begin position="12"/>
        <end position="436"/>
    </location>
</feature>
<dbReference type="InterPro" id="IPR050549">
    <property type="entry name" value="MFS_Trehalose_Transporter"/>
</dbReference>
<feature type="transmembrane region" description="Helical" evidence="10">
    <location>
        <begin position="12"/>
        <end position="31"/>
    </location>
</feature>
<feature type="transmembrane region" description="Helical" evidence="10">
    <location>
        <begin position="410"/>
        <end position="432"/>
    </location>
</feature>
<feature type="transmembrane region" description="Helical" evidence="10">
    <location>
        <begin position="79"/>
        <end position="98"/>
    </location>
</feature>
<dbReference type="Gene3D" id="1.20.1250.20">
    <property type="entry name" value="MFS general substrate transporter like domains"/>
    <property type="match status" value="1"/>
</dbReference>
<dbReference type="FunFam" id="1.20.1250.20:FF:000218">
    <property type="entry name" value="facilitated trehalose transporter Tret1"/>
    <property type="match status" value="1"/>
</dbReference>
<keyword evidence="6 10" id="KW-1133">Transmembrane helix</keyword>
<keyword evidence="13" id="KW-1185">Reference proteome</keyword>
<dbReference type="Pfam" id="PF00083">
    <property type="entry name" value="Sugar_tr"/>
    <property type="match status" value="1"/>
</dbReference>
<dbReference type="OrthoDB" id="8120565at2759"/>
<dbReference type="PANTHER" id="PTHR48021:SF1">
    <property type="entry name" value="GH07001P-RELATED"/>
    <property type="match status" value="1"/>
</dbReference>
<dbReference type="EMBL" id="OU895878">
    <property type="protein sequence ID" value="CAG9804321.1"/>
    <property type="molecule type" value="Genomic_DNA"/>
</dbReference>
<name>A0A9N9WSM5_9DIPT</name>
<keyword evidence="2" id="KW-0813">Transport</keyword>
<feature type="transmembrane region" description="Helical" evidence="10">
    <location>
        <begin position="51"/>
        <end position="72"/>
    </location>
</feature>
<evidence type="ECO:0000256" key="3">
    <source>
        <dbReference type="ARBA" id="ARBA00022475"/>
    </source>
</evidence>
<proteinExistence type="predicted"/>
<dbReference type="Proteomes" id="UP001153620">
    <property type="component" value="Chromosome 2"/>
</dbReference>
<dbReference type="InterPro" id="IPR005829">
    <property type="entry name" value="Sugar_transporter_CS"/>
</dbReference>
<evidence type="ECO:0000256" key="7">
    <source>
        <dbReference type="ARBA" id="ARBA00023136"/>
    </source>
</evidence>
<feature type="transmembrane region" description="Helical" evidence="10">
    <location>
        <begin position="312"/>
        <end position="334"/>
    </location>
</feature>
<evidence type="ECO:0000256" key="5">
    <source>
        <dbReference type="ARBA" id="ARBA00022692"/>
    </source>
</evidence>
<feature type="coiled-coil region" evidence="9">
    <location>
        <begin position="211"/>
        <end position="238"/>
    </location>
</feature>
<feature type="transmembrane region" description="Helical" evidence="10">
    <location>
        <begin position="247"/>
        <end position="271"/>
    </location>
</feature>
<dbReference type="PROSITE" id="PS00217">
    <property type="entry name" value="SUGAR_TRANSPORT_2"/>
    <property type="match status" value="1"/>
</dbReference>
<evidence type="ECO:0000313" key="13">
    <source>
        <dbReference type="Proteomes" id="UP001153620"/>
    </source>
</evidence>
<reference evidence="12" key="1">
    <citation type="submission" date="2022-01" db="EMBL/GenBank/DDBJ databases">
        <authorList>
            <person name="King R."/>
        </authorList>
    </citation>
    <scope>NUCLEOTIDE SEQUENCE</scope>
</reference>